<comment type="caution">
    <text evidence="1">The sequence shown here is derived from an EMBL/GenBank/DDBJ whole genome shotgun (WGS) entry which is preliminary data.</text>
</comment>
<keyword evidence="2" id="KW-1185">Reference proteome</keyword>
<dbReference type="InterPro" id="IPR023198">
    <property type="entry name" value="PGP-like_dom2"/>
</dbReference>
<dbReference type="PANTHER" id="PTHR43611">
    <property type="entry name" value="ALPHA-D-GLUCOSE 1-PHOSPHATE PHOSPHATASE"/>
    <property type="match status" value="1"/>
</dbReference>
<name>A0A4R5KV23_9BACL</name>
<dbReference type="SUPFAM" id="SSF56784">
    <property type="entry name" value="HAD-like"/>
    <property type="match status" value="1"/>
</dbReference>
<accession>A0A4R5KV23</accession>
<dbReference type="Gene3D" id="1.10.150.240">
    <property type="entry name" value="Putative phosphatase, domain 2"/>
    <property type="match status" value="1"/>
</dbReference>
<dbReference type="InterPro" id="IPR006439">
    <property type="entry name" value="HAD-SF_hydro_IA"/>
</dbReference>
<dbReference type="AlphaFoldDB" id="A0A4R5KV23"/>
<dbReference type="InterPro" id="IPR023214">
    <property type="entry name" value="HAD_sf"/>
</dbReference>
<dbReference type="PANTHER" id="PTHR43611:SF3">
    <property type="entry name" value="FLAVIN MONONUCLEOTIDE HYDROLASE 1, CHLOROPLATIC"/>
    <property type="match status" value="1"/>
</dbReference>
<reference evidence="1 2" key="1">
    <citation type="submission" date="2019-03" db="EMBL/GenBank/DDBJ databases">
        <title>This is whole genome sequence of Paenibacillus sp MS74 strain.</title>
        <authorList>
            <person name="Trinh H.N."/>
        </authorList>
    </citation>
    <scope>NUCLEOTIDE SEQUENCE [LARGE SCALE GENOMIC DNA]</scope>
    <source>
        <strain evidence="1 2">MS74</strain>
    </source>
</reference>
<dbReference type="OrthoDB" id="2856744at2"/>
<evidence type="ECO:0000313" key="2">
    <source>
        <dbReference type="Proteomes" id="UP000295636"/>
    </source>
</evidence>
<dbReference type="NCBIfam" id="TIGR01509">
    <property type="entry name" value="HAD-SF-IA-v3"/>
    <property type="match status" value="1"/>
</dbReference>
<protein>
    <submittedName>
        <fullName evidence="1">Haloacid dehalogenase</fullName>
    </submittedName>
</protein>
<proteinExistence type="predicted"/>
<dbReference type="Pfam" id="PF00702">
    <property type="entry name" value="Hydrolase"/>
    <property type="match status" value="1"/>
</dbReference>
<gene>
    <name evidence="1" type="ORF">E1757_08230</name>
</gene>
<organism evidence="1 2">
    <name type="scientific">Paenibacillus piri</name>
    <dbReference type="NCBI Taxonomy" id="2547395"/>
    <lineage>
        <taxon>Bacteria</taxon>
        <taxon>Bacillati</taxon>
        <taxon>Bacillota</taxon>
        <taxon>Bacilli</taxon>
        <taxon>Bacillales</taxon>
        <taxon>Paenibacillaceae</taxon>
        <taxon>Paenibacillus</taxon>
    </lineage>
</organism>
<dbReference type="InterPro" id="IPR036412">
    <property type="entry name" value="HAD-like_sf"/>
</dbReference>
<dbReference type="EMBL" id="SMRT01000002">
    <property type="protein sequence ID" value="TDF99791.1"/>
    <property type="molecule type" value="Genomic_DNA"/>
</dbReference>
<dbReference type="Proteomes" id="UP000295636">
    <property type="component" value="Unassembled WGS sequence"/>
</dbReference>
<dbReference type="Gene3D" id="3.40.50.1000">
    <property type="entry name" value="HAD superfamily/HAD-like"/>
    <property type="match status" value="1"/>
</dbReference>
<evidence type="ECO:0000313" key="1">
    <source>
        <dbReference type="EMBL" id="TDF99791.1"/>
    </source>
</evidence>
<sequence>MKGEGLHLQTITKNRPQLVLDIGGVLLTNLSLAFWRQAEDCGHVNGEELKERFRQDLREELWTGRIGEDRFWTWLAQCLPSLPTAQARELLAANLQPLPALEQLALWSARADIHLLSNHRAEWVRPVLAPYERYIATMTVSSEVGLCKPDARIFEHVRSRFGSETALVIYVDDQSKNLPPAAALGWQTVLADSAGSWAAAVTRLLVGVDGQDGRT</sequence>